<keyword evidence="2" id="KW-1185">Reference proteome</keyword>
<evidence type="ECO:0000313" key="1">
    <source>
        <dbReference type="EMBL" id="UPV76372.1"/>
    </source>
</evidence>
<keyword evidence="1" id="KW-0614">Plasmid</keyword>
<dbReference type="RefSeq" id="WP_248652405.1">
    <property type="nucleotide sequence ID" value="NZ_CP096660.1"/>
</dbReference>
<dbReference type="InterPro" id="IPR009057">
    <property type="entry name" value="Homeodomain-like_sf"/>
</dbReference>
<dbReference type="EMBL" id="CP096660">
    <property type="protein sequence ID" value="UPV76372.1"/>
    <property type="molecule type" value="Genomic_DNA"/>
</dbReference>
<dbReference type="SUPFAM" id="SSF46689">
    <property type="entry name" value="Homeodomain-like"/>
    <property type="match status" value="1"/>
</dbReference>
<dbReference type="AlphaFoldDB" id="A0A8U0HYY4"/>
<name>A0A8U0HYY4_9EURY</name>
<dbReference type="GeneID" id="72187458"/>
<accession>A0A8U0HYY4</accession>
<protein>
    <submittedName>
        <fullName evidence="1">Helix-turn-helix domain-containing protein</fullName>
    </submittedName>
</protein>
<proteinExistence type="predicted"/>
<gene>
    <name evidence="1" type="ORF">M0R89_19625</name>
</gene>
<organism evidence="1 2">
    <name type="scientific">Halorussus limi</name>
    <dbReference type="NCBI Taxonomy" id="2938695"/>
    <lineage>
        <taxon>Archaea</taxon>
        <taxon>Methanobacteriati</taxon>
        <taxon>Methanobacteriota</taxon>
        <taxon>Stenosarchaea group</taxon>
        <taxon>Halobacteria</taxon>
        <taxon>Halobacteriales</taxon>
        <taxon>Haladaptataceae</taxon>
        <taxon>Halorussus</taxon>
    </lineage>
</organism>
<reference evidence="1 2" key="1">
    <citation type="submission" date="2022-04" db="EMBL/GenBank/DDBJ databases">
        <title>Diverse halophilic archaea isolated from saline environments.</title>
        <authorList>
            <person name="Cui H.-L."/>
        </authorList>
    </citation>
    <scope>NUCLEOTIDE SEQUENCE [LARGE SCALE GENOMIC DNA]</scope>
    <source>
        <strain evidence="1 2">XZYJT49</strain>
        <plasmid evidence="1 2">unnamed1</plasmid>
    </source>
</reference>
<dbReference type="Gene3D" id="1.10.10.60">
    <property type="entry name" value="Homeodomain-like"/>
    <property type="match status" value="1"/>
</dbReference>
<sequence length="141" mass="15696">MDKLDGVPLSALQDQLDAAESAKATKRLMVAIAYKDGVSVSVLSERYDVPESTLYYWLDRIAEKPLSEAVEDDDRPGRPSELAADEREAVFDALADSPAAYDFEASSWTPELVRELIEREYGVSYSLGHVRRLIRDADVSV</sequence>
<geneLocation type="plasmid" evidence="1 2">
    <name>unnamed1</name>
</geneLocation>
<dbReference type="Proteomes" id="UP000830729">
    <property type="component" value="Plasmid unnamed1"/>
</dbReference>
<dbReference type="KEGG" id="halx:M0R89_19625"/>
<evidence type="ECO:0000313" key="2">
    <source>
        <dbReference type="Proteomes" id="UP000830729"/>
    </source>
</evidence>
<dbReference type="Pfam" id="PF13565">
    <property type="entry name" value="HTH_32"/>
    <property type="match status" value="1"/>
</dbReference>